<keyword evidence="1" id="KW-0812">Transmembrane</keyword>
<dbReference type="EMBL" id="BPLR01011107">
    <property type="protein sequence ID" value="GIY44210.1"/>
    <property type="molecule type" value="Genomic_DNA"/>
</dbReference>
<feature type="transmembrane region" description="Helical" evidence="1">
    <location>
        <begin position="141"/>
        <end position="165"/>
    </location>
</feature>
<name>A0AAV4THI8_CAEEX</name>
<gene>
    <name evidence="2" type="ORF">CEXT_155171</name>
</gene>
<dbReference type="Proteomes" id="UP001054945">
    <property type="component" value="Unassembled WGS sequence"/>
</dbReference>
<reference evidence="2 3" key="1">
    <citation type="submission" date="2021-06" db="EMBL/GenBank/DDBJ databases">
        <title>Caerostris extrusa draft genome.</title>
        <authorList>
            <person name="Kono N."/>
            <person name="Arakawa K."/>
        </authorList>
    </citation>
    <scope>NUCLEOTIDE SEQUENCE [LARGE SCALE GENOMIC DNA]</scope>
</reference>
<dbReference type="Gene3D" id="3.30.70.270">
    <property type="match status" value="1"/>
</dbReference>
<evidence type="ECO:0000313" key="2">
    <source>
        <dbReference type="EMBL" id="GIY44210.1"/>
    </source>
</evidence>
<proteinExistence type="predicted"/>
<organism evidence="2 3">
    <name type="scientific">Caerostris extrusa</name>
    <name type="common">Bark spider</name>
    <name type="synonym">Caerostris bankana</name>
    <dbReference type="NCBI Taxonomy" id="172846"/>
    <lineage>
        <taxon>Eukaryota</taxon>
        <taxon>Metazoa</taxon>
        <taxon>Ecdysozoa</taxon>
        <taxon>Arthropoda</taxon>
        <taxon>Chelicerata</taxon>
        <taxon>Arachnida</taxon>
        <taxon>Araneae</taxon>
        <taxon>Araneomorphae</taxon>
        <taxon>Entelegynae</taxon>
        <taxon>Araneoidea</taxon>
        <taxon>Araneidae</taxon>
        <taxon>Caerostris</taxon>
    </lineage>
</organism>
<keyword evidence="1" id="KW-0472">Membrane</keyword>
<sequence length="251" mass="28872">MQQLQFPEKLFHAQTPEDTKVQILMKNLYTSANCTWFRNNSILEDRFLQSEILTFDEISKVCSVRSSKVNCYELSKKSSITNDSNENISKISRHQNSNVKNINHVNSSRKLQFSQVLKPDRESIVQTHGPGSTMKDLEQGIFISIVNIIIISPRIAVVIIIGYIVGVKRNGNLQKDILWNSTKSQKLPEKVTALIKMPRSTNVQEVRSFLGMVTYSRFLANNHQLFIHFDIFLERNRRYDGQLNVKPLSSN</sequence>
<protein>
    <submittedName>
        <fullName evidence="2">Uncharacterized protein</fullName>
    </submittedName>
</protein>
<dbReference type="InterPro" id="IPR043128">
    <property type="entry name" value="Rev_trsase/Diguanyl_cyclase"/>
</dbReference>
<evidence type="ECO:0000256" key="1">
    <source>
        <dbReference type="SAM" id="Phobius"/>
    </source>
</evidence>
<accession>A0AAV4THI8</accession>
<evidence type="ECO:0000313" key="3">
    <source>
        <dbReference type="Proteomes" id="UP001054945"/>
    </source>
</evidence>
<keyword evidence="1" id="KW-1133">Transmembrane helix</keyword>
<keyword evidence="3" id="KW-1185">Reference proteome</keyword>
<dbReference type="AlphaFoldDB" id="A0AAV4THI8"/>
<comment type="caution">
    <text evidence="2">The sequence shown here is derived from an EMBL/GenBank/DDBJ whole genome shotgun (WGS) entry which is preliminary data.</text>
</comment>